<dbReference type="AlphaFoldDB" id="A0A1H0PAP4"/>
<dbReference type="PANTHER" id="PTHR23023">
    <property type="entry name" value="DIMETHYLANILINE MONOOXYGENASE"/>
    <property type="match status" value="1"/>
</dbReference>
<reference evidence="8" key="1">
    <citation type="submission" date="2016-10" db="EMBL/GenBank/DDBJ databases">
        <authorList>
            <person name="Varghese N."/>
            <person name="Submissions S."/>
        </authorList>
    </citation>
    <scope>NUCLEOTIDE SEQUENCE [LARGE SCALE GENOMIC DNA]</scope>
    <source>
        <strain evidence="8">DSM 45843</strain>
    </source>
</reference>
<comment type="similarity">
    <text evidence="2">Belongs to the FAD-binding monooxygenase family.</text>
</comment>
<keyword evidence="4" id="KW-0274">FAD</keyword>
<dbReference type="EMBL" id="FNIR01000009">
    <property type="protein sequence ID" value="SDP02103.1"/>
    <property type="molecule type" value="Genomic_DNA"/>
</dbReference>
<dbReference type="InterPro" id="IPR020946">
    <property type="entry name" value="Flavin_mOase-like"/>
</dbReference>
<dbReference type="InterPro" id="IPR036188">
    <property type="entry name" value="FAD/NAD-bd_sf"/>
</dbReference>
<accession>A0A1H0PAP4</accession>
<protein>
    <submittedName>
        <fullName evidence="7">Predicted flavoprotein CzcO associated with the cation diffusion facilitator CzcD</fullName>
    </submittedName>
</protein>
<dbReference type="Pfam" id="PF00743">
    <property type="entry name" value="FMO-like"/>
    <property type="match status" value="1"/>
</dbReference>
<evidence type="ECO:0000256" key="2">
    <source>
        <dbReference type="ARBA" id="ARBA00010139"/>
    </source>
</evidence>
<dbReference type="GO" id="GO:0050661">
    <property type="term" value="F:NADP binding"/>
    <property type="evidence" value="ECO:0007669"/>
    <property type="project" value="InterPro"/>
</dbReference>
<dbReference type="GO" id="GO:0004499">
    <property type="term" value="F:N,N-dimethylaniline monooxygenase activity"/>
    <property type="evidence" value="ECO:0007669"/>
    <property type="project" value="InterPro"/>
</dbReference>
<keyword evidence="5" id="KW-0521">NADP</keyword>
<evidence type="ECO:0000256" key="1">
    <source>
        <dbReference type="ARBA" id="ARBA00009183"/>
    </source>
</evidence>
<dbReference type="InterPro" id="IPR000960">
    <property type="entry name" value="Flavin_mOase"/>
</dbReference>
<sequence length="449" mass="48559">MSSTPTTDHGDTTLVIGAGPAGLATARALAARGLPYHQVERHSGVGGIWDIDAPGSPMYEAAHFISSRTLSGFPGFPMGEDLPDYPDHRQVLGYLREFAAAHGLTDAVEFGRSVTGVRAADGGYAVTFDDGRTTRYGAVVCCSGAQWTPRLPEIPASSTVEVMHSKDYRDLDQLRGRRVLVIGGGNSACDIVVDAARVADRAVLSMRRGYWFIPKHVFGVPSDVFAARGPHLPKRVEQAVFGFVLTRLYGRPERLGLPKPDHRVFETHPVLNSNLFLALQHGDVVPRPGIADVVGTTVTFTDGSTEDVDLVIAATGYRHVIPYAQELFGGGEHPDLYLTAFSREHEGLFGIGFTETNSGAYGHVDGLAQLVAAHLADRRDDPAAYRKFRSMVRHERPDLSGGIRFDDSPRHAGYVDADALTAFRREVMGRMGWRAEHGVPAPALVAVPS</sequence>
<gene>
    <name evidence="7" type="ORF">SAMN05660199_03027</name>
</gene>
<keyword evidence="3" id="KW-0285">Flavoprotein</keyword>
<comment type="similarity">
    <text evidence="1">Belongs to the FMO family.</text>
</comment>
<organism evidence="7 8">
    <name type="scientific">Klenkia soli</name>
    <dbReference type="NCBI Taxonomy" id="1052260"/>
    <lineage>
        <taxon>Bacteria</taxon>
        <taxon>Bacillati</taxon>
        <taxon>Actinomycetota</taxon>
        <taxon>Actinomycetes</taxon>
        <taxon>Geodermatophilales</taxon>
        <taxon>Geodermatophilaceae</taxon>
        <taxon>Klenkia</taxon>
    </lineage>
</organism>
<keyword evidence="8" id="KW-1185">Reference proteome</keyword>
<dbReference type="RefSeq" id="WP_207500631.1">
    <property type="nucleotide sequence ID" value="NZ_FNIR01000009.1"/>
</dbReference>
<dbReference type="Gene3D" id="3.50.50.60">
    <property type="entry name" value="FAD/NAD(P)-binding domain"/>
    <property type="match status" value="1"/>
</dbReference>
<evidence type="ECO:0000313" key="7">
    <source>
        <dbReference type="EMBL" id="SDP02103.1"/>
    </source>
</evidence>
<proteinExistence type="inferred from homology"/>
<evidence type="ECO:0000256" key="3">
    <source>
        <dbReference type="ARBA" id="ARBA00022630"/>
    </source>
</evidence>
<dbReference type="STRING" id="1052260.SAMN05660199_03027"/>
<evidence type="ECO:0000256" key="6">
    <source>
        <dbReference type="ARBA" id="ARBA00023002"/>
    </source>
</evidence>
<dbReference type="InterPro" id="IPR050346">
    <property type="entry name" value="FMO-like"/>
</dbReference>
<evidence type="ECO:0000256" key="5">
    <source>
        <dbReference type="ARBA" id="ARBA00022857"/>
    </source>
</evidence>
<evidence type="ECO:0000256" key="4">
    <source>
        <dbReference type="ARBA" id="ARBA00022827"/>
    </source>
</evidence>
<dbReference type="PRINTS" id="PR00370">
    <property type="entry name" value="FMOXYGENASE"/>
</dbReference>
<name>A0A1H0PAP4_9ACTN</name>
<dbReference type="Proteomes" id="UP000199088">
    <property type="component" value="Unassembled WGS sequence"/>
</dbReference>
<dbReference type="GO" id="GO:0050660">
    <property type="term" value="F:flavin adenine dinucleotide binding"/>
    <property type="evidence" value="ECO:0007669"/>
    <property type="project" value="InterPro"/>
</dbReference>
<dbReference type="SUPFAM" id="SSF51905">
    <property type="entry name" value="FAD/NAD(P)-binding domain"/>
    <property type="match status" value="2"/>
</dbReference>
<evidence type="ECO:0000313" key="8">
    <source>
        <dbReference type="Proteomes" id="UP000199088"/>
    </source>
</evidence>
<keyword evidence="6" id="KW-0560">Oxidoreductase</keyword>